<keyword evidence="2" id="KW-0812">Transmembrane</keyword>
<feature type="transmembrane region" description="Helical" evidence="2">
    <location>
        <begin position="381"/>
        <end position="403"/>
    </location>
</feature>
<dbReference type="EMBL" id="JH971389">
    <property type="protein sequence ID" value="EKM79847.1"/>
    <property type="molecule type" value="Genomic_DNA"/>
</dbReference>
<accession>K5X9X5</accession>
<reference evidence="4" key="1">
    <citation type="journal article" date="2012" name="Proc. Natl. Acad. Sci. U.S.A.">
        <title>Genome sequence of the button mushroom Agaricus bisporus reveals mechanisms governing adaptation to a humic-rich ecological niche.</title>
        <authorList>
            <person name="Morin E."/>
            <person name="Kohler A."/>
            <person name="Baker A.R."/>
            <person name="Foulongne-Oriol M."/>
            <person name="Lombard V."/>
            <person name="Nagy L.G."/>
            <person name="Ohm R.A."/>
            <person name="Patyshakuliyeva A."/>
            <person name="Brun A."/>
            <person name="Aerts A.L."/>
            <person name="Bailey A.M."/>
            <person name="Billette C."/>
            <person name="Coutinho P.M."/>
            <person name="Deakin G."/>
            <person name="Doddapaneni H."/>
            <person name="Floudas D."/>
            <person name="Grimwood J."/>
            <person name="Hilden K."/>
            <person name="Kuees U."/>
            <person name="LaButti K.M."/>
            <person name="Lapidus A."/>
            <person name="Lindquist E.A."/>
            <person name="Lucas S.M."/>
            <person name="Murat C."/>
            <person name="Riley R.W."/>
            <person name="Salamov A.A."/>
            <person name="Schmutz J."/>
            <person name="Subramanian V."/>
            <person name="Woesten H.A.B."/>
            <person name="Xu J."/>
            <person name="Eastwood D.C."/>
            <person name="Foster G.D."/>
            <person name="Sonnenberg A.S."/>
            <person name="Cullen D."/>
            <person name="de Vries R.P."/>
            <person name="Lundell T."/>
            <person name="Hibbett D.S."/>
            <person name="Henrissat B."/>
            <person name="Burton K.S."/>
            <person name="Kerrigan R.W."/>
            <person name="Challen M.P."/>
            <person name="Grigoriev I.V."/>
            <person name="Martin F."/>
        </authorList>
    </citation>
    <scope>NUCLEOTIDE SEQUENCE [LARGE SCALE GENOMIC DNA]</scope>
    <source>
        <strain evidence="4">JB137-S8 / ATCC MYA-4627 / FGSC 10392</strain>
    </source>
</reference>
<dbReference type="OMA" id="MISEFWR"/>
<feature type="region of interest" description="Disordered" evidence="1">
    <location>
        <begin position="128"/>
        <end position="150"/>
    </location>
</feature>
<dbReference type="KEGG" id="abp:AGABI1DRAFT127530"/>
<feature type="compositionally biased region" description="Basic and acidic residues" evidence="1">
    <location>
        <begin position="128"/>
        <end position="138"/>
    </location>
</feature>
<keyword evidence="4" id="KW-1185">Reference proteome</keyword>
<dbReference type="InParanoid" id="K5X9X5"/>
<gene>
    <name evidence="3" type="ORF">AGABI1DRAFT_127530</name>
</gene>
<evidence type="ECO:0000313" key="4">
    <source>
        <dbReference type="Proteomes" id="UP000008493"/>
    </source>
</evidence>
<evidence type="ECO:0000256" key="1">
    <source>
        <dbReference type="SAM" id="MobiDB-lite"/>
    </source>
</evidence>
<dbReference type="RefSeq" id="XP_007329167.1">
    <property type="nucleotide sequence ID" value="XM_007329105.1"/>
</dbReference>
<dbReference type="OrthoDB" id="3252109at2759"/>
<dbReference type="Proteomes" id="UP000008493">
    <property type="component" value="Unassembled WGS sequence"/>
</dbReference>
<evidence type="ECO:0000313" key="3">
    <source>
        <dbReference type="EMBL" id="EKM79847.1"/>
    </source>
</evidence>
<name>K5X9X5_AGABU</name>
<dbReference type="AlphaFoldDB" id="K5X9X5"/>
<keyword evidence="2" id="KW-0472">Membrane</keyword>
<sequence>MSSPSSSSDRSPHTGPKVCTACDGPMRGHTRVNRKIVCPTPEKMNQTLHQLWDEGHQEFVLSIAKRQNIPFTLFLSPPVSPSPPTLAQRLRQRRPLPHHLKDDDEKSTTSDGVSVAGSIRRMLSVVIDKRSNPRRDPSPTHSVIPPRSDIDVPTYELPSVGIWDADKRKQLSVPPELEDFQGSERGSMVPTLLIGSDGQTIREGSRAEAHFRAQAALDARLHQRQPHPLQQAAFPEHVPLGNHTIMGHSVIQVDEDESTDTGYYEGSGFLRVLRSVVASPAIVALPVRPEDIPRVRETATRQGLFTAVLPPNGSRISLLGVDSFTERKINEDSNLPIVVIGRDPVMTQRYVEMSQRGVMPDTIAMNHDTTNAPRLITTTQLIFIPLFTVIIAWLLFFLFSSMISEFWRHPLNRTSSIKT</sequence>
<organism evidence="3 4">
    <name type="scientific">Agaricus bisporus var. burnettii (strain JB137-S8 / ATCC MYA-4627 / FGSC 10392)</name>
    <name type="common">White button mushroom</name>
    <dbReference type="NCBI Taxonomy" id="597362"/>
    <lineage>
        <taxon>Eukaryota</taxon>
        <taxon>Fungi</taxon>
        <taxon>Dikarya</taxon>
        <taxon>Basidiomycota</taxon>
        <taxon>Agaricomycotina</taxon>
        <taxon>Agaricomycetes</taxon>
        <taxon>Agaricomycetidae</taxon>
        <taxon>Agaricales</taxon>
        <taxon>Agaricineae</taxon>
        <taxon>Agaricaceae</taxon>
        <taxon>Agaricus</taxon>
    </lineage>
</organism>
<protein>
    <submittedName>
        <fullName evidence="3">Uncharacterized protein</fullName>
    </submittedName>
</protein>
<dbReference type="GeneID" id="18826695"/>
<evidence type="ECO:0000256" key="2">
    <source>
        <dbReference type="SAM" id="Phobius"/>
    </source>
</evidence>
<keyword evidence="2" id="KW-1133">Transmembrane helix</keyword>
<dbReference type="HOGENOM" id="CLU_655467_0_0_1"/>
<proteinExistence type="predicted"/>